<dbReference type="RefSeq" id="WP_072714281.1">
    <property type="nucleotide sequence ID" value="NZ_FRAU01000001.1"/>
</dbReference>
<dbReference type="Proteomes" id="UP000185812">
    <property type="component" value="Unassembled WGS sequence"/>
</dbReference>
<evidence type="ECO:0000256" key="1">
    <source>
        <dbReference type="ARBA" id="ARBA00010523"/>
    </source>
</evidence>
<dbReference type="Pfam" id="PF01380">
    <property type="entry name" value="SIS"/>
    <property type="match status" value="1"/>
</dbReference>
<dbReference type="AlphaFoldDB" id="A0A1M6Q062"/>
<dbReference type="NCBIfam" id="NF006426">
    <property type="entry name" value="PRK08674.1-6"/>
    <property type="match status" value="1"/>
</dbReference>
<dbReference type="PROSITE" id="PS51464">
    <property type="entry name" value="SIS"/>
    <property type="match status" value="1"/>
</dbReference>
<accession>A0A1M6Q062</accession>
<reference evidence="5" key="1">
    <citation type="submission" date="2016-11" db="EMBL/GenBank/DDBJ databases">
        <authorList>
            <person name="Varghese N."/>
            <person name="Submissions S."/>
        </authorList>
    </citation>
    <scope>NUCLEOTIDE SEQUENCE [LARGE SCALE GENOMIC DNA]</scope>
    <source>
        <strain evidence="5">DSM 22212</strain>
    </source>
</reference>
<dbReference type="GO" id="GO:0097367">
    <property type="term" value="F:carbohydrate derivative binding"/>
    <property type="evidence" value="ECO:0007669"/>
    <property type="project" value="InterPro"/>
</dbReference>
<dbReference type="CDD" id="cd05637">
    <property type="entry name" value="SIS_PGI_PMI_2"/>
    <property type="match status" value="1"/>
</dbReference>
<dbReference type="Gene3D" id="3.40.50.10490">
    <property type="entry name" value="Glucose-6-phosphate isomerase like protein, domain 1"/>
    <property type="match status" value="2"/>
</dbReference>
<keyword evidence="5" id="KW-1185">Reference proteome</keyword>
<dbReference type="InterPro" id="IPR001347">
    <property type="entry name" value="SIS_dom"/>
</dbReference>
<evidence type="ECO:0000256" key="2">
    <source>
        <dbReference type="ARBA" id="ARBA00023235"/>
    </source>
</evidence>
<dbReference type="InterPro" id="IPR046348">
    <property type="entry name" value="SIS_dom_sf"/>
</dbReference>
<dbReference type="GO" id="GO:0004476">
    <property type="term" value="F:mannose-6-phosphate isomerase activity"/>
    <property type="evidence" value="ECO:0007669"/>
    <property type="project" value="InterPro"/>
</dbReference>
<evidence type="ECO:0000259" key="3">
    <source>
        <dbReference type="PROSITE" id="PS51464"/>
    </source>
</evidence>
<dbReference type="CDD" id="cd05017">
    <property type="entry name" value="SIS_PGI_PMI_1"/>
    <property type="match status" value="1"/>
</dbReference>
<dbReference type="STRING" id="633813.SAMN04488087_0409"/>
<dbReference type="NCBIfam" id="NF006423">
    <property type="entry name" value="PRK08674.1-2"/>
    <property type="match status" value="1"/>
</dbReference>
<feature type="domain" description="SIS" evidence="3">
    <location>
        <begin position="31"/>
        <end position="167"/>
    </location>
</feature>
<dbReference type="OrthoDB" id="9771734at2"/>
<dbReference type="InterPro" id="IPR035484">
    <property type="entry name" value="SIS_PGI/PMI_1"/>
</dbReference>
<evidence type="ECO:0000313" key="5">
    <source>
        <dbReference type="Proteomes" id="UP000185812"/>
    </source>
</evidence>
<proteinExistence type="inferred from homology"/>
<dbReference type="EMBL" id="FRAU01000001">
    <property type="protein sequence ID" value="SHK13600.1"/>
    <property type="molecule type" value="Genomic_DNA"/>
</dbReference>
<name>A0A1M6Q062_9BACT</name>
<sequence>MRLEDIRRVDPQGMYDAIREFPEQWRRGRALARAFDPGFTLEGKDHLVIAGMGGSAIGGDLLRTLVADTARLPVTVVRHYQLPGFVTERSVVIASSYSGNTEETLAAYEEARARGATVLCVASGGELLRRARAEGVPFLQIPGGLQPRAALGYSFTALLTIAEQVGLVAPDEAAWNETQELLEQQSEIFGDPSGNDALELAEALQDRLPFIYSGAGLMEAVNLRWRCQIQENAKRLASGNVYPELNHNEIMGWEYPGPLHETIGVIVLRDREDHPRVQQRMEVTRELISDRAGYWAEVQSQGESRLARMMSLVNLGDWVSLYLAVLLGVDPTPVPLIGQLKETLARV</sequence>
<dbReference type="NCBIfam" id="TIGR02128">
    <property type="entry name" value="G6PI_arch"/>
    <property type="match status" value="1"/>
</dbReference>
<comment type="similarity">
    <text evidence="1">Belongs to the PGI/PMI family.</text>
</comment>
<evidence type="ECO:0000313" key="4">
    <source>
        <dbReference type="EMBL" id="SHK13600.1"/>
    </source>
</evidence>
<keyword evidence="2 4" id="KW-0413">Isomerase</keyword>
<gene>
    <name evidence="4" type="ORF">SAMN04488087_0409</name>
</gene>
<dbReference type="GO" id="GO:1901135">
    <property type="term" value="P:carbohydrate derivative metabolic process"/>
    <property type="evidence" value="ECO:0007669"/>
    <property type="project" value="InterPro"/>
</dbReference>
<dbReference type="Pfam" id="PF10432">
    <property type="entry name" value="bact-PGI_C"/>
    <property type="match status" value="1"/>
</dbReference>
<dbReference type="GO" id="GO:0005975">
    <property type="term" value="P:carbohydrate metabolic process"/>
    <property type="evidence" value="ECO:0007669"/>
    <property type="project" value="InterPro"/>
</dbReference>
<protein>
    <submittedName>
        <fullName evidence="4">Bifunctional phosphoglucose/phosphomannose isomerase</fullName>
    </submittedName>
</protein>
<dbReference type="GO" id="GO:0004347">
    <property type="term" value="F:glucose-6-phosphate isomerase activity"/>
    <property type="evidence" value="ECO:0007669"/>
    <property type="project" value="InterPro"/>
</dbReference>
<organism evidence="4 5">
    <name type="scientific">Rhodothermus profundi</name>
    <dbReference type="NCBI Taxonomy" id="633813"/>
    <lineage>
        <taxon>Bacteria</taxon>
        <taxon>Pseudomonadati</taxon>
        <taxon>Rhodothermota</taxon>
        <taxon>Rhodothermia</taxon>
        <taxon>Rhodothermales</taxon>
        <taxon>Rhodothermaceae</taxon>
        <taxon>Rhodothermus</taxon>
    </lineage>
</organism>
<dbReference type="InterPro" id="IPR019490">
    <property type="entry name" value="Glu6P/Mann6P_isomerase_C"/>
</dbReference>
<dbReference type="SUPFAM" id="SSF53697">
    <property type="entry name" value="SIS domain"/>
    <property type="match status" value="1"/>
</dbReference>